<proteinExistence type="predicted"/>
<evidence type="ECO:0000313" key="1">
    <source>
        <dbReference type="EMBL" id="SVD50927.1"/>
    </source>
</evidence>
<gene>
    <name evidence="1" type="ORF">METZ01_LOCUS403781</name>
</gene>
<reference evidence="1" key="1">
    <citation type="submission" date="2018-05" db="EMBL/GenBank/DDBJ databases">
        <authorList>
            <person name="Lanie J.A."/>
            <person name="Ng W.-L."/>
            <person name="Kazmierczak K.M."/>
            <person name="Andrzejewski T.M."/>
            <person name="Davidsen T.M."/>
            <person name="Wayne K.J."/>
            <person name="Tettelin H."/>
            <person name="Glass J.I."/>
            <person name="Rusch D."/>
            <person name="Podicherti R."/>
            <person name="Tsui H.-C.T."/>
            <person name="Winkler M.E."/>
        </authorList>
    </citation>
    <scope>NUCLEOTIDE SEQUENCE</scope>
</reference>
<accession>A0A382VWP7</accession>
<protein>
    <submittedName>
        <fullName evidence="1">Uncharacterized protein</fullName>
    </submittedName>
</protein>
<dbReference type="EMBL" id="UINC01155206">
    <property type="protein sequence ID" value="SVD50927.1"/>
    <property type="molecule type" value="Genomic_DNA"/>
</dbReference>
<dbReference type="AlphaFoldDB" id="A0A382VWP7"/>
<name>A0A382VWP7_9ZZZZ</name>
<organism evidence="1">
    <name type="scientific">marine metagenome</name>
    <dbReference type="NCBI Taxonomy" id="408172"/>
    <lineage>
        <taxon>unclassified sequences</taxon>
        <taxon>metagenomes</taxon>
        <taxon>ecological metagenomes</taxon>
    </lineage>
</organism>
<sequence>MFPETDFFEKKVKFYQPWTGYYEEDHLHAGSVIFVLQRLLFCR</sequence>